<dbReference type="FunFam" id="3.40.970.10:FF:000002">
    <property type="entry name" value="Ribonuclease H"/>
    <property type="match status" value="1"/>
</dbReference>
<feature type="binding site" evidence="12">
    <location>
        <position position="142"/>
    </location>
    <ligand>
        <name>Mg(2+)</name>
        <dbReference type="ChEBI" id="CHEBI:18420"/>
        <label>2</label>
    </ligand>
</feature>
<dbReference type="InterPro" id="IPR009027">
    <property type="entry name" value="Ribosomal_bL9/RNase_H1_N"/>
</dbReference>
<comment type="cofactor">
    <cofactor evidence="1">
        <name>Mg(2+)</name>
        <dbReference type="ChEBI" id="CHEBI:18420"/>
    </cofactor>
</comment>
<dbReference type="Proteomes" id="UP000753961">
    <property type="component" value="Unassembled WGS sequence"/>
</dbReference>
<evidence type="ECO:0000256" key="6">
    <source>
        <dbReference type="ARBA" id="ARBA00022722"/>
    </source>
</evidence>
<comment type="cofactor">
    <cofactor evidence="12">
        <name>Mn(2+)</name>
        <dbReference type="ChEBI" id="CHEBI:29035"/>
    </cofactor>
    <cofactor evidence="12">
        <name>Mg(2+)</name>
        <dbReference type="ChEBI" id="CHEBI:18420"/>
    </cofactor>
    <text evidence="12">Binds 2 metal ions per subunit. Manganese or magnesium.</text>
</comment>
<dbReference type="SUPFAM" id="SSF53098">
    <property type="entry name" value="Ribonuclease H-like"/>
    <property type="match status" value="1"/>
</dbReference>
<dbReference type="Pfam" id="PF01693">
    <property type="entry name" value="Cauli_VI"/>
    <property type="match status" value="1"/>
</dbReference>
<dbReference type="SUPFAM" id="SSF55658">
    <property type="entry name" value="L9 N-domain-like"/>
    <property type="match status" value="1"/>
</dbReference>
<keyword evidence="12" id="KW-0464">Manganese</keyword>
<comment type="caution">
    <text evidence="14">The sequence shown here is derived from an EMBL/GenBank/DDBJ whole genome shotgun (WGS) entry which is preliminary data.</text>
</comment>
<dbReference type="InterPro" id="IPR017290">
    <property type="entry name" value="RNase_H_bac"/>
</dbReference>
<comment type="similarity">
    <text evidence="3 11">Belongs to the RNase H family.</text>
</comment>
<keyword evidence="15" id="KW-1185">Reference proteome</keyword>
<dbReference type="GO" id="GO:0046872">
    <property type="term" value="F:metal ion binding"/>
    <property type="evidence" value="ECO:0007669"/>
    <property type="project" value="UniProtKB-KW"/>
</dbReference>
<reference evidence="14" key="1">
    <citation type="submission" date="2021-06" db="EMBL/GenBank/DDBJ databases">
        <title>44 bacteria genomes isolated from Dapeng, Shenzhen.</title>
        <authorList>
            <person name="Zheng W."/>
            <person name="Yu S."/>
            <person name="Huang Y."/>
        </authorList>
    </citation>
    <scope>NUCLEOTIDE SEQUENCE</scope>
    <source>
        <strain evidence="14">DP5N28-2</strain>
    </source>
</reference>
<evidence type="ECO:0000256" key="3">
    <source>
        <dbReference type="ARBA" id="ARBA00005300"/>
    </source>
</evidence>
<accession>A0A953HPQ9</accession>
<dbReference type="Gene3D" id="3.40.970.10">
    <property type="entry name" value="Ribonuclease H1, N-terminal domain"/>
    <property type="match status" value="1"/>
</dbReference>
<evidence type="ECO:0000256" key="11">
    <source>
        <dbReference type="PIRNR" id="PIRNR037839"/>
    </source>
</evidence>
<dbReference type="InterPro" id="IPR037056">
    <property type="entry name" value="RNase_H1_N_sf"/>
</dbReference>
<keyword evidence="10 11" id="KW-0460">Magnesium</keyword>
<dbReference type="InterPro" id="IPR036397">
    <property type="entry name" value="RNaseH_sf"/>
</dbReference>
<dbReference type="PROSITE" id="PS50879">
    <property type="entry name" value="RNASE_H_1"/>
    <property type="match status" value="1"/>
</dbReference>
<dbReference type="RefSeq" id="WP_222581471.1">
    <property type="nucleotide sequence ID" value="NZ_JAHVHU010000020.1"/>
</dbReference>
<evidence type="ECO:0000256" key="2">
    <source>
        <dbReference type="ARBA" id="ARBA00004065"/>
    </source>
</evidence>
<dbReference type="AlphaFoldDB" id="A0A953HPQ9"/>
<protein>
    <recommendedName>
        <fullName evidence="5 11">Ribonuclease H</fullName>
        <ecNumber evidence="4 11">3.1.26.4</ecNumber>
    </recommendedName>
</protein>
<dbReference type="InterPro" id="IPR012337">
    <property type="entry name" value="RNaseH-like_sf"/>
</dbReference>
<evidence type="ECO:0000256" key="10">
    <source>
        <dbReference type="ARBA" id="ARBA00022842"/>
    </source>
</evidence>
<keyword evidence="11" id="KW-0963">Cytoplasm</keyword>
<dbReference type="EC" id="3.1.26.4" evidence="4 11"/>
<feature type="domain" description="RNase H type-1" evidence="13">
    <location>
        <begin position="71"/>
        <end position="206"/>
    </location>
</feature>
<evidence type="ECO:0000259" key="13">
    <source>
        <dbReference type="PROSITE" id="PS50879"/>
    </source>
</evidence>
<feature type="binding site" evidence="12">
    <location>
        <position position="118"/>
    </location>
    <ligand>
        <name>Mg(2+)</name>
        <dbReference type="ChEBI" id="CHEBI:18420"/>
        <label>2</label>
    </ligand>
</feature>
<feature type="binding site" evidence="12">
    <location>
        <position position="80"/>
    </location>
    <ligand>
        <name>Mg(2+)</name>
        <dbReference type="ChEBI" id="CHEBI:18420"/>
        <label>1</label>
    </ligand>
</feature>
<evidence type="ECO:0000313" key="14">
    <source>
        <dbReference type="EMBL" id="MBY5959934.1"/>
    </source>
</evidence>
<dbReference type="GO" id="GO:0005737">
    <property type="term" value="C:cytoplasm"/>
    <property type="evidence" value="ECO:0007669"/>
    <property type="project" value="UniProtKB-SubCell"/>
</dbReference>
<keyword evidence="6 11" id="KW-0540">Nuclease</keyword>
<dbReference type="GO" id="GO:0004523">
    <property type="term" value="F:RNA-DNA hybrid ribonuclease activity"/>
    <property type="evidence" value="ECO:0007669"/>
    <property type="project" value="UniProtKB-UniRule"/>
</dbReference>
<dbReference type="InterPro" id="IPR002156">
    <property type="entry name" value="RNaseH_domain"/>
</dbReference>
<evidence type="ECO:0000256" key="8">
    <source>
        <dbReference type="ARBA" id="ARBA00022759"/>
    </source>
</evidence>
<dbReference type="GO" id="GO:0003676">
    <property type="term" value="F:nucleic acid binding"/>
    <property type="evidence" value="ECO:0007669"/>
    <property type="project" value="UniProtKB-UniRule"/>
</dbReference>
<dbReference type="EMBL" id="JAHVHU010000020">
    <property type="protein sequence ID" value="MBY5959934.1"/>
    <property type="molecule type" value="Genomic_DNA"/>
</dbReference>
<evidence type="ECO:0000313" key="15">
    <source>
        <dbReference type="Proteomes" id="UP000753961"/>
    </source>
</evidence>
<organism evidence="14 15">
    <name type="scientific">Membranihabitans marinus</name>
    <dbReference type="NCBI Taxonomy" id="1227546"/>
    <lineage>
        <taxon>Bacteria</taxon>
        <taxon>Pseudomonadati</taxon>
        <taxon>Bacteroidota</taxon>
        <taxon>Saprospiria</taxon>
        <taxon>Saprospirales</taxon>
        <taxon>Saprospiraceae</taxon>
        <taxon>Membranihabitans</taxon>
    </lineage>
</organism>
<comment type="catalytic activity">
    <reaction evidence="11">
        <text>Endonucleolytic cleavage to 5'-phosphomonoester.</text>
        <dbReference type="EC" id="3.1.26.4"/>
    </reaction>
</comment>
<keyword evidence="9 11" id="KW-0378">Hydrolase</keyword>
<proteinExistence type="inferred from homology"/>
<dbReference type="Pfam" id="PF00075">
    <property type="entry name" value="RNase_H"/>
    <property type="match status" value="1"/>
</dbReference>
<evidence type="ECO:0000256" key="9">
    <source>
        <dbReference type="ARBA" id="ARBA00022801"/>
    </source>
</evidence>
<evidence type="ECO:0000256" key="12">
    <source>
        <dbReference type="PIRSR" id="PIRSR037839-1"/>
    </source>
</evidence>
<comment type="subcellular location">
    <subcellularLocation>
        <location evidence="11">Cytoplasm</location>
    </subcellularLocation>
</comment>
<evidence type="ECO:0000256" key="5">
    <source>
        <dbReference type="ARBA" id="ARBA00017721"/>
    </source>
</evidence>
<keyword evidence="8 11" id="KW-0255">Endonuclease</keyword>
<keyword evidence="7 11" id="KW-0479">Metal-binding</keyword>
<feature type="binding site" evidence="12">
    <location>
        <position position="202"/>
    </location>
    <ligand>
        <name>Mg(2+)</name>
        <dbReference type="ChEBI" id="CHEBI:18420"/>
        <label>1</label>
    </ligand>
</feature>
<gene>
    <name evidence="14" type="ORF">KUV50_17410</name>
</gene>
<sequence length="206" mass="23628">MPKKKKYYVVWEGHQPGIYENWPAAQAEIKDFPNAKYKSYPSLEKATVAFRNGWKKELKNKGRKMPLSNAPYIPHSLSVDAASSGNPGTVEYQGVWTHNKEQIFHAGPFEQGTNNLGEFLALVHALALLDKQGLHDVPIYSDSRTAMSWVRNKKVKTTLQRTARNKEIFDLVDRALAWIKTHPIKNRILKWETKKWGEIPADFGRK</sequence>
<name>A0A953HPQ9_9BACT</name>
<dbReference type="InterPro" id="IPR011320">
    <property type="entry name" value="RNase_H1_N"/>
</dbReference>
<dbReference type="PIRSF" id="PIRSF037839">
    <property type="entry name" value="Ribonuclease_H"/>
    <property type="match status" value="1"/>
</dbReference>
<evidence type="ECO:0000256" key="4">
    <source>
        <dbReference type="ARBA" id="ARBA00012180"/>
    </source>
</evidence>
<evidence type="ECO:0000256" key="7">
    <source>
        <dbReference type="ARBA" id="ARBA00022723"/>
    </source>
</evidence>
<evidence type="ECO:0000256" key="1">
    <source>
        <dbReference type="ARBA" id="ARBA00001946"/>
    </source>
</evidence>
<comment type="function">
    <text evidence="2 11">Endonuclease that specifically degrades the RNA of RNA-DNA hybrids.</text>
</comment>
<dbReference type="Gene3D" id="3.30.420.10">
    <property type="entry name" value="Ribonuclease H-like superfamily/Ribonuclease H"/>
    <property type="match status" value="1"/>
</dbReference>